<reference evidence="2 3" key="1">
    <citation type="submission" date="2016-02" db="EMBL/GenBank/DDBJ databases">
        <title>Draft genome sequence of Polaribacter atrinae KACC17473.</title>
        <authorList>
            <person name="Shin S.-K."/>
            <person name="Yi H."/>
        </authorList>
    </citation>
    <scope>NUCLEOTIDE SEQUENCE [LARGE SCALE GENOMIC DNA]</scope>
    <source>
        <strain evidence="2 3">KACC 17473</strain>
    </source>
</reference>
<protein>
    <submittedName>
        <fullName evidence="2">Uncharacterized protein</fullName>
    </submittedName>
</protein>
<name>A0A176T0A8_9FLAO</name>
<evidence type="ECO:0000313" key="3">
    <source>
        <dbReference type="Proteomes" id="UP000076923"/>
    </source>
</evidence>
<dbReference type="OrthoDB" id="1191263at2"/>
<proteinExistence type="predicted"/>
<dbReference type="Proteomes" id="UP000076923">
    <property type="component" value="Unassembled WGS sequence"/>
</dbReference>
<evidence type="ECO:0000256" key="1">
    <source>
        <dbReference type="SAM" id="MobiDB-lite"/>
    </source>
</evidence>
<feature type="region of interest" description="Disordered" evidence="1">
    <location>
        <begin position="1"/>
        <end position="54"/>
    </location>
</feature>
<sequence>MKAKQDGRTAKQKQSDKNVAKLTIDKLAKEKAASDASWAEAKRHNDSVKATPEWQELERRKKLNEANYQGAQNASVVTLKNTSGSSIYVGSSSSHNKGVEVPAGGTAKWECKQDAYIQNHTYNGGTHRYSSTSTKVYSANSGCGNTITIR</sequence>
<accession>A0A176T0A8</accession>
<keyword evidence="3" id="KW-1185">Reference proteome</keyword>
<gene>
    <name evidence="2" type="ORF">LPB303_16630</name>
</gene>
<dbReference type="AlphaFoldDB" id="A0A176T0A8"/>
<evidence type="ECO:0000313" key="2">
    <source>
        <dbReference type="EMBL" id="OAD40866.1"/>
    </source>
</evidence>
<comment type="caution">
    <text evidence="2">The sequence shown here is derived from an EMBL/GenBank/DDBJ whole genome shotgun (WGS) entry which is preliminary data.</text>
</comment>
<dbReference type="EMBL" id="LVWE01000085">
    <property type="protein sequence ID" value="OAD40866.1"/>
    <property type="molecule type" value="Genomic_DNA"/>
</dbReference>
<dbReference type="RefSeq" id="WP_068452872.1">
    <property type="nucleotide sequence ID" value="NZ_CP150660.1"/>
</dbReference>
<feature type="compositionally biased region" description="Basic and acidic residues" evidence="1">
    <location>
        <begin position="1"/>
        <end position="33"/>
    </location>
</feature>
<organism evidence="2 3">
    <name type="scientific">Polaribacter atrinae</name>
    <dbReference type="NCBI Taxonomy" id="1333662"/>
    <lineage>
        <taxon>Bacteria</taxon>
        <taxon>Pseudomonadati</taxon>
        <taxon>Bacteroidota</taxon>
        <taxon>Flavobacteriia</taxon>
        <taxon>Flavobacteriales</taxon>
        <taxon>Flavobacteriaceae</taxon>
    </lineage>
</organism>